<keyword evidence="3" id="KW-0804">Transcription</keyword>
<evidence type="ECO:0000259" key="4">
    <source>
        <dbReference type="PROSITE" id="PS01124"/>
    </source>
</evidence>
<dbReference type="SUPFAM" id="SSF46689">
    <property type="entry name" value="Homeodomain-like"/>
    <property type="match status" value="2"/>
</dbReference>
<dbReference type="PANTHER" id="PTHR43280:SF28">
    <property type="entry name" value="HTH-TYPE TRANSCRIPTIONAL ACTIVATOR RHAS"/>
    <property type="match status" value="1"/>
</dbReference>
<dbReference type="PRINTS" id="PR00032">
    <property type="entry name" value="HTHARAC"/>
</dbReference>
<accession>A0ABS6KBB1</accession>
<dbReference type="Pfam" id="PF02311">
    <property type="entry name" value="AraC_binding"/>
    <property type="match status" value="1"/>
</dbReference>
<feature type="domain" description="HTH araC/xylS-type" evidence="4">
    <location>
        <begin position="168"/>
        <end position="266"/>
    </location>
</feature>
<evidence type="ECO:0000313" key="6">
    <source>
        <dbReference type="Proteomes" id="UP001314681"/>
    </source>
</evidence>
<dbReference type="InterPro" id="IPR037923">
    <property type="entry name" value="HTH-like"/>
</dbReference>
<dbReference type="RefSeq" id="WP_238727139.1">
    <property type="nucleotide sequence ID" value="NZ_JAHQCX010000013.1"/>
</dbReference>
<dbReference type="SMART" id="SM00342">
    <property type="entry name" value="HTH_ARAC"/>
    <property type="match status" value="1"/>
</dbReference>
<dbReference type="InterPro" id="IPR018060">
    <property type="entry name" value="HTH_AraC"/>
</dbReference>
<dbReference type="InterPro" id="IPR009057">
    <property type="entry name" value="Homeodomain-like_sf"/>
</dbReference>
<sequence>MNDYFENTFNFSLPQELNMYYCGYRKNTYSHSYGPAVRDHYLIGYIKHGKGILYQNGKELPLYSQQLLVMFPHQKIHYIADRHIPWSIKWIGVYGKLVDSYIYSLGITPALPVYPVHDFIKTEEILDDIIRLSTKDTLADKILCIGCLHQFFSCIAGPKITHREDYVEQAVNFIKYNYDRGISASDIADSVGLERTYFSKIFKERTGVSPGHSLLTIRMAKAKDLLLHTRLTLKEISYSIGYKDVFYFSKVFKKYTGLAPSAYRKEAT</sequence>
<dbReference type="Gene3D" id="1.10.10.60">
    <property type="entry name" value="Homeodomain-like"/>
    <property type="match status" value="2"/>
</dbReference>
<dbReference type="Proteomes" id="UP001314681">
    <property type="component" value="Unassembled WGS sequence"/>
</dbReference>
<organism evidence="5 6">
    <name type="scientific">Diplocloster modestus</name>
    <dbReference type="NCBI Taxonomy" id="2850322"/>
    <lineage>
        <taxon>Bacteria</taxon>
        <taxon>Bacillati</taxon>
        <taxon>Bacillota</taxon>
        <taxon>Clostridia</taxon>
        <taxon>Lachnospirales</taxon>
        <taxon>Lachnospiraceae</taxon>
        <taxon>Diplocloster</taxon>
    </lineage>
</organism>
<dbReference type="CDD" id="cd06986">
    <property type="entry name" value="cupin_MmsR-like_N"/>
    <property type="match status" value="1"/>
</dbReference>
<dbReference type="PROSITE" id="PS00041">
    <property type="entry name" value="HTH_ARAC_FAMILY_1"/>
    <property type="match status" value="1"/>
</dbReference>
<evidence type="ECO:0000313" key="5">
    <source>
        <dbReference type="EMBL" id="MBU9727794.1"/>
    </source>
</evidence>
<dbReference type="PANTHER" id="PTHR43280">
    <property type="entry name" value="ARAC-FAMILY TRANSCRIPTIONAL REGULATOR"/>
    <property type="match status" value="1"/>
</dbReference>
<keyword evidence="2" id="KW-0238">DNA-binding</keyword>
<dbReference type="InterPro" id="IPR003313">
    <property type="entry name" value="AraC-bd"/>
</dbReference>
<proteinExistence type="predicted"/>
<evidence type="ECO:0000256" key="3">
    <source>
        <dbReference type="ARBA" id="ARBA00023163"/>
    </source>
</evidence>
<reference evidence="5 6" key="1">
    <citation type="submission" date="2021-06" db="EMBL/GenBank/DDBJ databases">
        <title>Description of novel taxa of the family Lachnospiraceae.</title>
        <authorList>
            <person name="Chaplin A.V."/>
            <person name="Sokolova S.R."/>
            <person name="Pikina A.P."/>
            <person name="Korzhanova M."/>
            <person name="Belova V."/>
            <person name="Korostin D."/>
            <person name="Efimov B.A."/>
        </authorList>
    </citation>
    <scope>NUCLEOTIDE SEQUENCE [LARGE SCALE GENOMIC DNA]</scope>
    <source>
        <strain evidence="5 6">ASD4241</strain>
    </source>
</reference>
<keyword evidence="6" id="KW-1185">Reference proteome</keyword>
<protein>
    <submittedName>
        <fullName evidence="5">AraC family transcriptional regulator</fullName>
    </submittedName>
</protein>
<dbReference type="InterPro" id="IPR018062">
    <property type="entry name" value="HTH_AraC-typ_CS"/>
</dbReference>
<comment type="caution">
    <text evidence="5">The sequence shown here is derived from an EMBL/GenBank/DDBJ whole genome shotgun (WGS) entry which is preliminary data.</text>
</comment>
<evidence type="ECO:0000256" key="2">
    <source>
        <dbReference type="ARBA" id="ARBA00023125"/>
    </source>
</evidence>
<evidence type="ECO:0000256" key="1">
    <source>
        <dbReference type="ARBA" id="ARBA00023015"/>
    </source>
</evidence>
<dbReference type="SUPFAM" id="SSF51215">
    <property type="entry name" value="Regulatory protein AraC"/>
    <property type="match status" value="1"/>
</dbReference>
<keyword evidence="1" id="KW-0805">Transcription regulation</keyword>
<dbReference type="PROSITE" id="PS01124">
    <property type="entry name" value="HTH_ARAC_FAMILY_2"/>
    <property type="match status" value="1"/>
</dbReference>
<dbReference type="InterPro" id="IPR020449">
    <property type="entry name" value="Tscrpt_reg_AraC-type_HTH"/>
</dbReference>
<dbReference type="Pfam" id="PF12833">
    <property type="entry name" value="HTH_18"/>
    <property type="match status" value="1"/>
</dbReference>
<dbReference type="EMBL" id="JAHQCX010000013">
    <property type="protein sequence ID" value="MBU9727794.1"/>
    <property type="molecule type" value="Genomic_DNA"/>
</dbReference>
<name>A0ABS6KBB1_9FIRM</name>
<gene>
    <name evidence="5" type="ORF">KTH90_17430</name>
</gene>